<evidence type="ECO:0000313" key="1">
    <source>
        <dbReference type="EMBL" id="PAJ70228.1"/>
    </source>
</evidence>
<protein>
    <submittedName>
        <fullName evidence="1">Transcriptional regulator</fullName>
    </submittedName>
</protein>
<dbReference type="RefSeq" id="WP_095276480.1">
    <property type="nucleotide sequence ID" value="NZ_CP047655.1"/>
</dbReference>
<dbReference type="Pfam" id="PF12840">
    <property type="entry name" value="HTH_20"/>
    <property type="match status" value="1"/>
</dbReference>
<dbReference type="InterPro" id="IPR036388">
    <property type="entry name" value="WH-like_DNA-bd_sf"/>
</dbReference>
<dbReference type="PANTHER" id="PTHR30363:SF28">
    <property type="entry name" value="TRANSCRIPTIONAL REGULATORY PROTEIN-RELATED"/>
    <property type="match status" value="1"/>
</dbReference>
<proteinExistence type="predicted"/>
<evidence type="ECO:0000313" key="2">
    <source>
        <dbReference type="Proteomes" id="UP000215771"/>
    </source>
</evidence>
<dbReference type="Proteomes" id="UP000215771">
    <property type="component" value="Unassembled WGS sequence"/>
</dbReference>
<dbReference type="Gene3D" id="1.10.10.10">
    <property type="entry name" value="Winged helix-like DNA-binding domain superfamily/Winged helix DNA-binding domain"/>
    <property type="match status" value="1"/>
</dbReference>
<dbReference type="SUPFAM" id="SSF46785">
    <property type="entry name" value="Winged helix' DNA-binding domain"/>
    <property type="match status" value="1"/>
</dbReference>
<gene>
    <name evidence="1" type="ORF">CIG21_05120</name>
</gene>
<organism evidence="1 2">
    <name type="scientific">Corynebacterium hadale</name>
    <dbReference type="NCBI Taxonomy" id="2026255"/>
    <lineage>
        <taxon>Bacteria</taxon>
        <taxon>Bacillati</taxon>
        <taxon>Actinomycetota</taxon>
        <taxon>Actinomycetes</taxon>
        <taxon>Mycobacteriales</taxon>
        <taxon>Corynebacteriaceae</taxon>
        <taxon>Corynebacterium</taxon>
    </lineage>
</organism>
<comment type="caution">
    <text evidence="1">The sequence shown here is derived from an EMBL/GenBank/DDBJ whole genome shotgun (WGS) entry which is preliminary data.</text>
</comment>
<dbReference type="InterPro" id="IPR050313">
    <property type="entry name" value="Carb_Metab_HTH_regulators"/>
</dbReference>
<dbReference type="EMBL" id="NQMQ01000010">
    <property type="protein sequence ID" value="PAJ70228.1"/>
    <property type="molecule type" value="Genomic_DNA"/>
</dbReference>
<dbReference type="AlphaFoldDB" id="A0A269PDS6"/>
<accession>A0A269PDS6</accession>
<dbReference type="CDD" id="cd00090">
    <property type="entry name" value="HTH_ARSR"/>
    <property type="match status" value="1"/>
</dbReference>
<sequence length="246" mass="25574">MAEQHHAAGSDTRGEVMRALLTLGPVTATDIAAQLGLSAAGVRRHLDKLIESELAETCGPRAIAGEEATRGRPAKHFRLTDSGRRSFGTQYDDLAVEAVEMIKTLGGEAAVRDFARARIDKILRGVDGASGAHTSPKGDSEAARTQATVEAVAEVLDQHGYAATVSAVGNGIQLCQHHCPVSEVASAHPEICEAEHEAISALVGKHVQPLALIADGNGICTTNIPLAATATAAGTINERSGDYDES</sequence>
<dbReference type="InterPro" id="IPR011991">
    <property type="entry name" value="ArsR-like_HTH"/>
</dbReference>
<dbReference type="InterPro" id="IPR036390">
    <property type="entry name" value="WH_DNA-bd_sf"/>
</dbReference>
<reference evidence="1 2" key="1">
    <citation type="submission" date="2017-08" db="EMBL/GenBank/DDBJ databases">
        <authorList>
            <person name="de Groot N.N."/>
        </authorList>
    </citation>
    <scope>NUCLEOTIDE SEQUENCE [LARGE SCALE GENOMIC DNA]</scope>
    <source>
        <strain evidence="1 2">NBT06-6</strain>
    </source>
</reference>
<name>A0A269PDS6_9CORY</name>
<dbReference type="PANTHER" id="PTHR30363">
    <property type="entry name" value="HTH-TYPE TRANSCRIPTIONAL REGULATOR SRLR-RELATED"/>
    <property type="match status" value="1"/>
</dbReference>